<gene>
    <name evidence="5" type="ORF">SAMN06296378_0236</name>
</gene>
<keyword evidence="6" id="KW-1185">Reference proteome</keyword>
<evidence type="ECO:0000313" key="5">
    <source>
        <dbReference type="EMBL" id="SOE48105.1"/>
    </source>
</evidence>
<evidence type="ECO:0000256" key="3">
    <source>
        <dbReference type="ARBA" id="ARBA00023163"/>
    </source>
</evidence>
<dbReference type="GO" id="GO:0003700">
    <property type="term" value="F:DNA-binding transcription factor activity"/>
    <property type="evidence" value="ECO:0007669"/>
    <property type="project" value="InterPro"/>
</dbReference>
<dbReference type="PROSITE" id="PS00894">
    <property type="entry name" value="HTH_DEOR_1"/>
    <property type="match status" value="1"/>
</dbReference>
<dbReference type="Gene3D" id="3.40.50.1360">
    <property type="match status" value="1"/>
</dbReference>
<dbReference type="Pfam" id="PF08220">
    <property type="entry name" value="HTH_DeoR"/>
    <property type="match status" value="1"/>
</dbReference>
<accession>A0A2C8YCU0</accession>
<evidence type="ECO:0000256" key="1">
    <source>
        <dbReference type="ARBA" id="ARBA00023015"/>
    </source>
</evidence>
<feature type="domain" description="HTH deoR-type" evidence="4">
    <location>
        <begin position="4"/>
        <end position="59"/>
    </location>
</feature>
<keyword evidence="1" id="KW-0805">Transcription regulation</keyword>
<evidence type="ECO:0000256" key="2">
    <source>
        <dbReference type="ARBA" id="ARBA00023125"/>
    </source>
</evidence>
<dbReference type="InterPro" id="IPR014036">
    <property type="entry name" value="DeoR-like_C"/>
</dbReference>
<dbReference type="Proteomes" id="UP000219440">
    <property type="component" value="Unassembled WGS sequence"/>
</dbReference>
<reference evidence="5 6" key="1">
    <citation type="submission" date="2017-09" db="EMBL/GenBank/DDBJ databases">
        <authorList>
            <person name="Ehlers B."/>
            <person name="Leendertz F.H."/>
        </authorList>
    </citation>
    <scope>NUCLEOTIDE SEQUENCE [LARGE SCALE GENOMIC DNA]</scope>
    <source>
        <strain evidence="5 6">CGMCC 1.05381</strain>
    </source>
</reference>
<dbReference type="PROSITE" id="PS51000">
    <property type="entry name" value="HTH_DEOR_2"/>
    <property type="match status" value="1"/>
</dbReference>
<evidence type="ECO:0000313" key="6">
    <source>
        <dbReference type="Proteomes" id="UP000219440"/>
    </source>
</evidence>
<dbReference type="SUPFAM" id="SSF46785">
    <property type="entry name" value="Winged helix' DNA-binding domain"/>
    <property type="match status" value="1"/>
</dbReference>
<dbReference type="AlphaFoldDB" id="A0A2C8YCU0"/>
<keyword evidence="2" id="KW-0238">DNA-binding</keyword>
<dbReference type="SMART" id="SM01134">
    <property type="entry name" value="DeoRC"/>
    <property type="match status" value="1"/>
</dbReference>
<dbReference type="SMART" id="SM00420">
    <property type="entry name" value="HTH_DEOR"/>
    <property type="match status" value="1"/>
</dbReference>
<sequence>MLPANARQQELDRMITQRGFVRVIDASVELGVSEVTVRADLSTLERRGRVTRVHGGAMPAGAAEPSLETALDRDAAAKVAIGRAAAQLVGNGDSIYVDAGSTSMAFAQALVDRHDLHDVVIVTSGLTIALALEPAIPRFTVLVTGGTLRPLQHSLVNPFAASMLDTLTLDVAFIGCNGVHPVVGATNINLAEAEIKSRVRARSRRGILLADATKLGHTALAAIGGPGDFDTLVTAGIVNGTAVDELREAGMTVLVADKLTA</sequence>
<dbReference type="GO" id="GO:0003677">
    <property type="term" value="F:DNA binding"/>
    <property type="evidence" value="ECO:0007669"/>
    <property type="project" value="UniProtKB-KW"/>
</dbReference>
<evidence type="ECO:0000259" key="4">
    <source>
        <dbReference type="PROSITE" id="PS51000"/>
    </source>
</evidence>
<dbReference type="PANTHER" id="PTHR30363">
    <property type="entry name" value="HTH-TYPE TRANSCRIPTIONAL REGULATOR SRLR-RELATED"/>
    <property type="match status" value="1"/>
</dbReference>
<dbReference type="InterPro" id="IPR001034">
    <property type="entry name" value="DeoR_HTH"/>
</dbReference>
<dbReference type="InterPro" id="IPR036390">
    <property type="entry name" value="WH_DNA-bd_sf"/>
</dbReference>
<name>A0A2C8YCU0_9MICO</name>
<proteinExistence type="predicted"/>
<dbReference type="InterPro" id="IPR018356">
    <property type="entry name" value="Tscrpt_reg_HTH_DeoR_CS"/>
</dbReference>
<dbReference type="InterPro" id="IPR037171">
    <property type="entry name" value="NagB/RpiA_transferase-like"/>
</dbReference>
<dbReference type="PANTHER" id="PTHR30363:SF44">
    <property type="entry name" value="AGA OPERON TRANSCRIPTIONAL REPRESSOR-RELATED"/>
    <property type="match status" value="1"/>
</dbReference>
<protein>
    <submittedName>
        <fullName evidence="5">Transcriptional regulator, DeoR family</fullName>
    </submittedName>
</protein>
<organism evidence="5 6">
    <name type="scientific">Salinibacterium xinjiangense</name>
    <dbReference type="NCBI Taxonomy" id="386302"/>
    <lineage>
        <taxon>Bacteria</taxon>
        <taxon>Bacillati</taxon>
        <taxon>Actinomycetota</taxon>
        <taxon>Actinomycetes</taxon>
        <taxon>Micrococcales</taxon>
        <taxon>Microbacteriaceae</taxon>
        <taxon>Salinibacterium</taxon>
    </lineage>
</organism>
<dbReference type="RefSeq" id="WP_268236649.1">
    <property type="nucleotide sequence ID" value="NZ_BMLC01000002.1"/>
</dbReference>
<dbReference type="EMBL" id="OCST01000001">
    <property type="protein sequence ID" value="SOE48105.1"/>
    <property type="molecule type" value="Genomic_DNA"/>
</dbReference>
<dbReference type="InterPro" id="IPR050313">
    <property type="entry name" value="Carb_Metab_HTH_regulators"/>
</dbReference>
<dbReference type="SUPFAM" id="SSF100950">
    <property type="entry name" value="NagB/RpiA/CoA transferase-like"/>
    <property type="match status" value="1"/>
</dbReference>
<dbReference type="Pfam" id="PF00455">
    <property type="entry name" value="DeoRC"/>
    <property type="match status" value="1"/>
</dbReference>
<keyword evidence="3" id="KW-0804">Transcription</keyword>